<dbReference type="Proteomes" id="UP000473525">
    <property type="component" value="Unassembled WGS sequence"/>
</dbReference>
<feature type="transmembrane region" description="Helical" evidence="2">
    <location>
        <begin position="12"/>
        <end position="31"/>
    </location>
</feature>
<comment type="caution">
    <text evidence="3">The sequence shown here is derived from an EMBL/GenBank/DDBJ whole genome shotgun (WGS) entry which is preliminary data.</text>
</comment>
<proteinExistence type="predicted"/>
<protein>
    <submittedName>
        <fullName evidence="3">Uncharacterized protein</fullName>
    </submittedName>
</protein>
<evidence type="ECO:0000256" key="1">
    <source>
        <dbReference type="SAM" id="MobiDB-lite"/>
    </source>
</evidence>
<dbReference type="AlphaFoldDB" id="A0A6L6XQI0"/>
<evidence type="ECO:0000313" key="4">
    <source>
        <dbReference type="Proteomes" id="UP000473525"/>
    </source>
</evidence>
<feature type="transmembrane region" description="Helical" evidence="2">
    <location>
        <begin position="270"/>
        <end position="289"/>
    </location>
</feature>
<keyword evidence="4" id="KW-1185">Reference proteome</keyword>
<organism evidence="3 4">
    <name type="scientific">Nocardioides agri</name>
    <dbReference type="NCBI Taxonomy" id="2682843"/>
    <lineage>
        <taxon>Bacteria</taxon>
        <taxon>Bacillati</taxon>
        <taxon>Actinomycetota</taxon>
        <taxon>Actinomycetes</taxon>
        <taxon>Propionibacteriales</taxon>
        <taxon>Nocardioidaceae</taxon>
        <taxon>Nocardioides</taxon>
    </lineage>
</organism>
<evidence type="ECO:0000313" key="3">
    <source>
        <dbReference type="EMBL" id="MVQ49549.1"/>
    </source>
</evidence>
<feature type="transmembrane region" description="Helical" evidence="2">
    <location>
        <begin position="240"/>
        <end position="264"/>
    </location>
</feature>
<name>A0A6L6XQI0_9ACTN</name>
<feature type="transmembrane region" description="Helical" evidence="2">
    <location>
        <begin position="103"/>
        <end position="132"/>
    </location>
</feature>
<gene>
    <name evidence="3" type="ORF">GON03_10190</name>
</gene>
<keyword evidence="2" id="KW-0472">Membrane</keyword>
<feature type="transmembrane region" description="Helical" evidence="2">
    <location>
        <begin position="187"/>
        <end position="214"/>
    </location>
</feature>
<accession>A0A6L6XQI0</accession>
<dbReference type="RefSeq" id="WP_157342263.1">
    <property type="nucleotide sequence ID" value="NZ_WSEK01000004.1"/>
</dbReference>
<sequence length="328" mass="33346">MSDPNAGRPRQVTLAGWMLMAGSALAVLLVADRLSALHSLESRQAVEQFLSREPGSGLGLDVDGALSLIRTAAMVTAGCATAAGILGYQVLRRSRSARLAVTVLAVPIFLAGMVTGGFVTSVIAASAAILWLQPARAWFDGTTPPERPAAVAAPTPGGASPASPAASVPAAPGAAAYPRDERRPGAVLWACVLTWVATGVTLFGLAGSGVVLAVRTDVMLDEAHRQSPDLAAQGVTDQMLVVATYLLIGGIGLWCLAAAGIALFVLRGAAWARIVLLVSAAAASAACLVGAAVGAVVLLLPLGASVATIALLLRSEVGLWFNRPPLRR</sequence>
<keyword evidence="2" id="KW-0812">Transmembrane</keyword>
<feature type="transmembrane region" description="Helical" evidence="2">
    <location>
        <begin position="68"/>
        <end position="91"/>
    </location>
</feature>
<dbReference type="EMBL" id="WSEK01000004">
    <property type="protein sequence ID" value="MVQ49549.1"/>
    <property type="molecule type" value="Genomic_DNA"/>
</dbReference>
<feature type="compositionally biased region" description="Low complexity" evidence="1">
    <location>
        <begin position="148"/>
        <end position="166"/>
    </location>
</feature>
<evidence type="ECO:0000256" key="2">
    <source>
        <dbReference type="SAM" id="Phobius"/>
    </source>
</evidence>
<keyword evidence="2" id="KW-1133">Transmembrane helix</keyword>
<feature type="region of interest" description="Disordered" evidence="1">
    <location>
        <begin position="143"/>
        <end position="166"/>
    </location>
</feature>
<reference evidence="3 4" key="1">
    <citation type="submission" date="2019-12" db="EMBL/GenBank/DDBJ databases">
        <authorList>
            <person name="Huq M.A."/>
        </authorList>
    </citation>
    <scope>NUCLEOTIDE SEQUENCE [LARGE SCALE GENOMIC DNA]</scope>
    <source>
        <strain evidence="3 4">MAH-18</strain>
    </source>
</reference>